<comment type="caution">
    <text evidence="2">The sequence shown here is derived from an EMBL/GenBank/DDBJ whole genome shotgun (WGS) entry which is preliminary data.</text>
</comment>
<organism evidence="2 3">
    <name type="scientific">Kitasatospora kifunensis</name>
    <name type="common">Streptomyces kifunensis</name>
    <dbReference type="NCBI Taxonomy" id="58351"/>
    <lineage>
        <taxon>Bacteria</taxon>
        <taxon>Bacillati</taxon>
        <taxon>Actinomycetota</taxon>
        <taxon>Actinomycetes</taxon>
        <taxon>Kitasatosporales</taxon>
        <taxon>Streptomycetaceae</taxon>
        <taxon>Kitasatospora</taxon>
    </lineage>
</organism>
<dbReference type="Pfam" id="PF13302">
    <property type="entry name" value="Acetyltransf_3"/>
    <property type="match status" value="1"/>
</dbReference>
<dbReference type="PANTHER" id="PTHR43792:SF1">
    <property type="entry name" value="N-ACETYLTRANSFERASE DOMAIN-CONTAINING PROTEIN"/>
    <property type="match status" value="1"/>
</dbReference>
<dbReference type="Gene3D" id="3.40.630.30">
    <property type="match status" value="1"/>
</dbReference>
<keyword evidence="3" id="KW-1185">Reference proteome</keyword>
<dbReference type="RefSeq" id="WP_184935184.1">
    <property type="nucleotide sequence ID" value="NZ_JACHJV010000001.1"/>
</dbReference>
<dbReference type="InterPro" id="IPR000182">
    <property type="entry name" value="GNAT_dom"/>
</dbReference>
<sequence>MLSETTVFAATDRLLLRCLAPCDGPAVFAVHGDPATNRYNSHGPHRDQDRSEAILQVWLADWAEQGIGYCAVSLRTDPDTVIGFTGTRLFELDGVPTLNLYYRYSPLAWGQGIAAEGARAALTRAAELRPSTPVVALIDEVNLPSRRLAERLGLRHCGVNDPEGRGVYRFPGQAEK</sequence>
<dbReference type="InterPro" id="IPR016181">
    <property type="entry name" value="Acyl_CoA_acyltransferase"/>
</dbReference>
<dbReference type="PROSITE" id="PS51186">
    <property type="entry name" value="GNAT"/>
    <property type="match status" value="1"/>
</dbReference>
<dbReference type="PANTHER" id="PTHR43792">
    <property type="entry name" value="GNAT FAMILY, PUTATIVE (AFU_ORTHOLOGUE AFUA_3G00765)-RELATED-RELATED"/>
    <property type="match status" value="1"/>
</dbReference>
<dbReference type="AlphaFoldDB" id="A0A7W7R0C8"/>
<evidence type="ECO:0000313" key="2">
    <source>
        <dbReference type="EMBL" id="MBB4923125.1"/>
    </source>
</evidence>
<dbReference type="Proteomes" id="UP000540506">
    <property type="component" value="Unassembled WGS sequence"/>
</dbReference>
<gene>
    <name evidence="2" type="ORF">FHR34_002118</name>
</gene>
<dbReference type="InterPro" id="IPR051531">
    <property type="entry name" value="N-acetyltransferase"/>
</dbReference>
<dbReference type="GO" id="GO:0016747">
    <property type="term" value="F:acyltransferase activity, transferring groups other than amino-acyl groups"/>
    <property type="evidence" value="ECO:0007669"/>
    <property type="project" value="InterPro"/>
</dbReference>
<name>A0A7W7R0C8_KITKI</name>
<keyword evidence="2" id="KW-0808">Transferase</keyword>
<feature type="domain" description="N-acetyltransferase" evidence="1">
    <location>
        <begin position="14"/>
        <end position="173"/>
    </location>
</feature>
<evidence type="ECO:0000313" key="3">
    <source>
        <dbReference type="Proteomes" id="UP000540506"/>
    </source>
</evidence>
<dbReference type="EMBL" id="JACHJV010000001">
    <property type="protein sequence ID" value="MBB4923125.1"/>
    <property type="molecule type" value="Genomic_DNA"/>
</dbReference>
<accession>A0A7W7R0C8</accession>
<reference evidence="2 3" key="1">
    <citation type="submission" date="2020-08" db="EMBL/GenBank/DDBJ databases">
        <title>Sequencing the genomes of 1000 actinobacteria strains.</title>
        <authorList>
            <person name="Klenk H.-P."/>
        </authorList>
    </citation>
    <scope>NUCLEOTIDE SEQUENCE [LARGE SCALE GENOMIC DNA]</scope>
    <source>
        <strain evidence="2 3">DSM 41654</strain>
    </source>
</reference>
<dbReference type="SUPFAM" id="SSF55729">
    <property type="entry name" value="Acyl-CoA N-acyltransferases (Nat)"/>
    <property type="match status" value="1"/>
</dbReference>
<evidence type="ECO:0000259" key="1">
    <source>
        <dbReference type="PROSITE" id="PS51186"/>
    </source>
</evidence>
<protein>
    <submittedName>
        <fullName evidence="2">RimJ/RimL family protein N-acetyltransferase</fullName>
    </submittedName>
</protein>
<proteinExistence type="predicted"/>